<sequence>MASKLPRVVPIRVRSGLVHDLGTQSKFSCHPVSQFCRQRHSFTEEDRKASLAFQGMKEELRIFDRTQGEVAQYGDSLQISSCRAVSSKYDCQPTPSQGAMFQLGVLIQISLENIIASKSELRSESVEDKLSLRYDMMRSAAIRDEDASRLDSLSPYCSRVIIRNKFDDESDDTIPQ</sequence>
<reference evidence="1" key="1">
    <citation type="submission" date="2023-07" db="EMBL/GenBank/DDBJ databases">
        <title>draft genome sequence of fig (Ficus carica).</title>
        <authorList>
            <person name="Takahashi T."/>
            <person name="Nishimura K."/>
        </authorList>
    </citation>
    <scope>NUCLEOTIDE SEQUENCE</scope>
</reference>
<dbReference type="Proteomes" id="UP001187192">
    <property type="component" value="Unassembled WGS sequence"/>
</dbReference>
<evidence type="ECO:0000313" key="1">
    <source>
        <dbReference type="EMBL" id="GMN31076.1"/>
    </source>
</evidence>
<gene>
    <name evidence="1" type="ORF">TIFTF001_048063</name>
</gene>
<name>A0AA88CUS5_FICCA</name>
<comment type="caution">
    <text evidence="1">The sequence shown here is derived from an EMBL/GenBank/DDBJ whole genome shotgun (WGS) entry which is preliminary data.</text>
</comment>
<proteinExistence type="predicted"/>
<protein>
    <submittedName>
        <fullName evidence="1">Uncharacterized protein</fullName>
    </submittedName>
</protein>
<dbReference type="EMBL" id="BTGU01005842">
    <property type="protein sequence ID" value="GMN31076.1"/>
    <property type="molecule type" value="Genomic_DNA"/>
</dbReference>
<keyword evidence="2" id="KW-1185">Reference proteome</keyword>
<dbReference type="AlphaFoldDB" id="A0AA88CUS5"/>
<accession>A0AA88CUS5</accession>
<organism evidence="1 2">
    <name type="scientific">Ficus carica</name>
    <name type="common">Common fig</name>
    <dbReference type="NCBI Taxonomy" id="3494"/>
    <lineage>
        <taxon>Eukaryota</taxon>
        <taxon>Viridiplantae</taxon>
        <taxon>Streptophyta</taxon>
        <taxon>Embryophyta</taxon>
        <taxon>Tracheophyta</taxon>
        <taxon>Spermatophyta</taxon>
        <taxon>Magnoliopsida</taxon>
        <taxon>eudicotyledons</taxon>
        <taxon>Gunneridae</taxon>
        <taxon>Pentapetalae</taxon>
        <taxon>rosids</taxon>
        <taxon>fabids</taxon>
        <taxon>Rosales</taxon>
        <taxon>Moraceae</taxon>
        <taxon>Ficeae</taxon>
        <taxon>Ficus</taxon>
    </lineage>
</organism>
<evidence type="ECO:0000313" key="2">
    <source>
        <dbReference type="Proteomes" id="UP001187192"/>
    </source>
</evidence>